<proteinExistence type="inferred from homology"/>
<dbReference type="STRING" id="105231.A0A1Y1I698"/>
<dbReference type="GO" id="GO:0006412">
    <property type="term" value="P:translation"/>
    <property type="evidence" value="ECO:0000318"/>
    <property type="project" value="GO_Central"/>
</dbReference>
<evidence type="ECO:0000313" key="8">
    <source>
        <dbReference type="Proteomes" id="UP000054558"/>
    </source>
</evidence>
<evidence type="ECO:0000259" key="5">
    <source>
        <dbReference type="Pfam" id="PF00542"/>
    </source>
</evidence>
<feature type="compositionally biased region" description="Basic and acidic residues" evidence="4">
    <location>
        <begin position="177"/>
        <end position="194"/>
    </location>
</feature>
<evidence type="ECO:0000259" key="6">
    <source>
        <dbReference type="Pfam" id="PF16320"/>
    </source>
</evidence>
<dbReference type="GO" id="GO:0005737">
    <property type="term" value="C:cytoplasm"/>
    <property type="evidence" value="ECO:0007669"/>
    <property type="project" value="UniProtKB-ARBA"/>
</dbReference>
<dbReference type="Pfam" id="PF00542">
    <property type="entry name" value="Ribosomal_L12"/>
    <property type="match status" value="1"/>
</dbReference>
<keyword evidence="8" id="KW-1185">Reference proteome</keyword>
<feature type="domain" description="Large ribosomal subunit protein bL12 oligomerization" evidence="6">
    <location>
        <begin position="72"/>
        <end position="121"/>
    </location>
</feature>
<name>A0A1Y1I698_KLENI</name>
<dbReference type="GO" id="GO:0003729">
    <property type="term" value="F:mRNA binding"/>
    <property type="evidence" value="ECO:0000318"/>
    <property type="project" value="GO_Central"/>
</dbReference>
<keyword evidence="3" id="KW-0687">Ribonucleoprotein</keyword>
<dbReference type="EMBL" id="DF237130">
    <property type="protein sequence ID" value="GAQ84246.1"/>
    <property type="molecule type" value="Genomic_DNA"/>
</dbReference>
<dbReference type="OrthoDB" id="250175at2759"/>
<dbReference type="AlphaFoldDB" id="A0A1Y1I698"/>
<evidence type="ECO:0000256" key="4">
    <source>
        <dbReference type="SAM" id="MobiDB-lite"/>
    </source>
</evidence>
<dbReference type="FunFam" id="3.30.1390.10:FF:000001">
    <property type="entry name" value="50S ribosomal protein L7/L12"/>
    <property type="match status" value="1"/>
</dbReference>
<gene>
    <name evidence="7" type="ORF">KFL_001810250</name>
</gene>
<dbReference type="SUPFAM" id="SSF54736">
    <property type="entry name" value="ClpS-like"/>
    <property type="match status" value="1"/>
</dbReference>
<comment type="similarity">
    <text evidence="1">Belongs to the bacterial ribosomal protein bL12 family.</text>
</comment>
<dbReference type="Gene3D" id="1.20.5.710">
    <property type="entry name" value="Single helix bin"/>
    <property type="match status" value="1"/>
</dbReference>
<dbReference type="Pfam" id="PF16320">
    <property type="entry name" value="Ribosomal_L12_N"/>
    <property type="match status" value="1"/>
</dbReference>
<dbReference type="InterPro" id="IPR008932">
    <property type="entry name" value="Ribosomal_bL12_oligo"/>
</dbReference>
<dbReference type="PANTHER" id="PTHR45987:SF4">
    <property type="entry name" value="LARGE RIBOSOMAL SUBUNIT PROTEIN BL12M"/>
    <property type="match status" value="1"/>
</dbReference>
<dbReference type="GO" id="GO:0003735">
    <property type="term" value="F:structural constituent of ribosome"/>
    <property type="evidence" value="ECO:0000318"/>
    <property type="project" value="GO_Central"/>
</dbReference>
<dbReference type="OMA" id="FPIHGHR"/>
<dbReference type="HAMAP" id="MF_00368">
    <property type="entry name" value="Ribosomal_bL12"/>
    <property type="match status" value="1"/>
</dbReference>
<dbReference type="InterPro" id="IPR036235">
    <property type="entry name" value="Ribosomal_bL12_oligo_N_sf"/>
</dbReference>
<organism evidence="7 8">
    <name type="scientific">Klebsormidium nitens</name>
    <name type="common">Green alga</name>
    <name type="synonym">Ulothrix nitens</name>
    <dbReference type="NCBI Taxonomy" id="105231"/>
    <lineage>
        <taxon>Eukaryota</taxon>
        <taxon>Viridiplantae</taxon>
        <taxon>Streptophyta</taxon>
        <taxon>Klebsormidiophyceae</taxon>
        <taxon>Klebsormidiales</taxon>
        <taxon>Klebsormidiaceae</taxon>
        <taxon>Klebsormidium</taxon>
    </lineage>
</organism>
<evidence type="ECO:0000313" key="7">
    <source>
        <dbReference type="EMBL" id="GAQ84246.1"/>
    </source>
</evidence>
<dbReference type="PANTHER" id="PTHR45987">
    <property type="entry name" value="39S RIBOSOMAL PROTEIN L12"/>
    <property type="match status" value="1"/>
</dbReference>
<accession>A0A1Y1I698</accession>
<dbReference type="Gene3D" id="3.30.1390.10">
    <property type="match status" value="1"/>
</dbReference>
<reference evidence="7 8" key="1">
    <citation type="journal article" date="2014" name="Nat. Commun.">
        <title>Klebsormidium flaccidum genome reveals primary factors for plant terrestrial adaptation.</title>
        <authorList>
            <person name="Hori K."/>
            <person name="Maruyama F."/>
            <person name="Fujisawa T."/>
            <person name="Togashi T."/>
            <person name="Yamamoto N."/>
            <person name="Seo M."/>
            <person name="Sato S."/>
            <person name="Yamada T."/>
            <person name="Mori H."/>
            <person name="Tajima N."/>
            <person name="Moriyama T."/>
            <person name="Ikeuchi M."/>
            <person name="Watanabe M."/>
            <person name="Wada H."/>
            <person name="Kobayashi K."/>
            <person name="Saito M."/>
            <person name="Masuda T."/>
            <person name="Sasaki-Sekimoto Y."/>
            <person name="Mashiguchi K."/>
            <person name="Awai K."/>
            <person name="Shimojima M."/>
            <person name="Masuda S."/>
            <person name="Iwai M."/>
            <person name="Nobusawa T."/>
            <person name="Narise T."/>
            <person name="Kondo S."/>
            <person name="Saito H."/>
            <person name="Sato R."/>
            <person name="Murakawa M."/>
            <person name="Ihara Y."/>
            <person name="Oshima-Yamada Y."/>
            <person name="Ohtaka K."/>
            <person name="Satoh M."/>
            <person name="Sonobe K."/>
            <person name="Ishii M."/>
            <person name="Ohtani R."/>
            <person name="Kanamori-Sato M."/>
            <person name="Honoki R."/>
            <person name="Miyazaki D."/>
            <person name="Mochizuki H."/>
            <person name="Umetsu J."/>
            <person name="Higashi K."/>
            <person name="Shibata D."/>
            <person name="Kamiya Y."/>
            <person name="Sato N."/>
            <person name="Nakamura Y."/>
            <person name="Tabata S."/>
            <person name="Ida S."/>
            <person name="Kurokawa K."/>
            <person name="Ohta H."/>
        </authorList>
    </citation>
    <scope>NUCLEOTIDE SEQUENCE [LARGE SCALE GENOMIC DNA]</scope>
    <source>
        <strain evidence="7 8">NIES-2285</strain>
    </source>
</reference>
<dbReference type="InterPro" id="IPR000206">
    <property type="entry name" value="Ribosomal_bL12"/>
</dbReference>
<evidence type="ECO:0000256" key="2">
    <source>
        <dbReference type="ARBA" id="ARBA00022980"/>
    </source>
</evidence>
<dbReference type="Proteomes" id="UP000054558">
    <property type="component" value="Unassembled WGS sequence"/>
</dbReference>
<dbReference type="InterPro" id="IPR014719">
    <property type="entry name" value="Ribosomal_bL12_C/ClpS-like"/>
</dbReference>
<sequence length="200" mass="20244">MASSVAVRASTLASSCVASSNASSTRTRQAAPCAAALPSSSSLISRRQALVASTSSAPRANSRTVVPRASAKVDSIVEELKALTLLEASQLVKAIEETFGVDASAAMAVGAGPAIGGGGAAAPAEVEEQTEFSVIIDDVPSDKRISIIKVLRALDSSLGLKEAKGLIEALPKAIKEGVSKEEAEDAKSQLEKGGAKVSLK</sequence>
<dbReference type="NCBIfam" id="TIGR00855">
    <property type="entry name" value="L12"/>
    <property type="match status" value="1"/>
</dbReference>
<evidence type="ECO:0000256" key="3">
    <source>
        <dbReference type="ARBA" id="ARBA00023274"/>
    </source>
</evidence>
<evidence type="ECO:0000256" key="1">
    <source>
        <dbReference type="ARBA" id="ARBA00007197"/>
    </source>
</evidence>
<keyword evidence="2 7" id="KW-0689">Ribosomal protein</keyword>
<feature type="region of interest" description="Disordered" evidence="4">
    <location>
        <begin position="177"/>
        <end position="200"/>
    </location>
</feature>
<feature type="domain" description="Large ribosomal subunit protein bL12 C-terminal" evidence="5">
    <location>
        <begin position="132"/>
        <end position="200"/>
    </location>
</feature>
<dbReference type="InterPro" id="IPR013823">
    <property type="entry name" value="Ribosomal_bL12_C"/>
</dbReference>
<dbReference type="SUPFAM" id="SSF48300">
    <property type="entry name" value="Ribosomal protein L7/12, oligomerisation (N-terminal) domain"/>
    <property type="match status" value="1"/>
</dbReference>
<dbReference type="GO" id="GO:1990904">
    <property type="term" value="C:ribonucleoprotein complex"/>
    <property type="evidence" value="ECO:0007669"/>
    <property type="project" value="UniProtKB-KW"/>
</dbReference>
<dbReference type="CDD" id="cd00387">
    <property type="entry name" value="Ribosomal_L7_L12"/>
    <property type="match status" value="1"/>
</dbReference>
<protein>
    <submittedName>
        <fullName evidence="7">Chloroplast ribosomal protein L12</fullName>
    </submittedName>
</protein>
<dbReference type="GO" id="GO:0005840">
    <property type="term" value="C:ribosome"/>
    <property type="evidence" value="ECO:0007669"/>
    <property type="project" value="UniProtKB-KW"/>
</dbReference>